<reference evidence="2" key="1">
    <citation type="submission" date="2024-06" db="UniProtKB">
        <authorList>
            <consortium name="Ensembl"/>
        </authorList>
    </citation>
    <scope>IDENTIFICATION</scope>
</reference>
<accession>M3YSR3</accession>
<dbReference type="AlphaFoldDB" id="M3YSR3"/>
<organism evidence="2">
    <name type="scientific">Mustela putorius furo</name>
    <name type="common">European domestic ferret</name>
    <name type="synonym">Mustela furo</name>
    <dbReference type="NCBI Taxonomy" id="9669"/>
    <lineage>
        <taxon>Eukaryota</taxon>
        <taxon>Metazoa</taxon>
        <taxon>Chordata</taxon>
        <taxon>Craniata</taxon>
        <taxon>Vertebrata</taxon>
        <taxon>Euteleostomi</taxon>
        <taxon>Mammalia</taxon>
        <taxon>Eutheria</taxon>
        <taxon>Laurasiatheria</taxon>
        <taxon>Carnivora</taxon>
        <taxon>Caniformia</taxon>
        <taxon>Musteloidea</taxon>
        <taxon>Mustelidae</taxon>
        <taxon>Mustelinae</taxon>
        <taxon>Mustela</taxon>
    </lineage>
</organism>
<feature type="region of interest" description="Disordered" evidence="1">
    <location>
        <begin position="1"/>
        <end position="21"/>
    </location>
</feature>
<evidence type="ECO:0000256" key="1">
    <source>
        <dbReference type="SAM" id="MobiDB-lite"/>
    </source>
</evidence>
<evidence type="ECO:0000313" key="2">
    <source>
        <dbReference type="Ensembl" id="ENSMPUP00000014373.1"/>
    </source>
</evidence>
<proteinExistence type="predicted"/>
<name>M3YSR3_MUSPF</name>
<dbReference type="HOGENOM" id="CLU_2378214_0_0_1"/>
<sequence>IKSPYFQIPATHSNKNNTAGPTRHICRLSVGPGAASRCIPGIDWRGLATKNQNSVILTHDNGWRFELSQRGCCAPGIKWVEIRNAEKWPENTSDP</sequence>
<dbReference type="EMBL" id="AEYP01027437">
    <property type="status" value="NOT_ANNOTATED_CDS"/>
    <property type="molecule type" value="Genomic_DNA"/>
</dbReference>
<feature type="compositionally biased region" description="Polar residues" evidence="1">
    <location>
        <begin position="10"/>
        <end position="20"/>
    </location>
</feature>
<dbReference type="InParanoid" id="M3YSR3"/>
<protein>
    <submittedName>
        <fullName evidence="2">Uncharacterized protein</fullName>
    </submittedName>
</protein>
<dbReference type="Ensembl" id="ENSMPUT00000014604.1">
    <property type="protein sequence ID" value="ENSMPUP00000014373.1"/>
    <property type="gene ID" value="ENSMPUG00000014483.1"/>
</dbReference>